<evidence type="ECO:0000256" key="9">
    <source>
        <dbReference type="ARBA" id="ARBA00023136"/>
    </source>
</evidence>
<dbReference type="Proteomes" id="UP001183643">
    <property type="component" value="Unassembled WGS sequence"/>
</dbReference>
<organism evidence="11 12">
    <name type="scientific">Catenuloplanes atrovinosus</name>
    <dbReference type="NCBI Taxonomy" id="137266"/>
    <lineage>
        <taxon>Bacteria</taxon>
        <taxon>Bacillati</taxon>
        <taxon>Actinomycetota</taxon>
        <taxon>Actinomycetes</taxon>
        <taxon>Micromonosporales</taxon>
        <taxon>Micromonosporaceae</taxon>
        <taxon>Catenuloplanes</taxon>
    </lineage>
</organism>
<name>A0AAE3YTL2_9ACTN</name>
<dbReference type="GO" id="GO:0005576">
    <property type="term" value="C:extracellular region"/>
    <property type="evidence" value="ECO:0007669"/>
    <property type="project" value="TreeGrafter"/>
</dbReference>
<comment type="subcellular location">
    <subcellularLocation>
        <location evidence="1">Cell membrane</location>
        <topology evidence="1">Single-pass membrane protein</topology>
    </subcellularLocation>
</comment>
<evidence type="ECO:0000313" key="11">
    <source>
        <dbReference type="EMBL" id="MDR7279683.1"/>
    </source>
</evidence>
<dbReference type="PANTHER" id="PTHR40765">
    <property type="entry name" value="ESX-2 SECRETION SYSTEM ATPASE ECCB2"/>
    <property type="match status" value="1"/>
</dbReference>
<dbReference type="GO" id="GO:0005886">
    <property type="term" value="C:plasma membrane"/>
    <property type="evidence" value="ECO:0007669"/>
    <property type="project" value="UniProtKB-SubCell"/>
</dbReference>
<dbReference type="Pfam" id="PF05108">
    <property type="entry name" value="T7SS_ESX1_EccB"/>
    <property type="match status" value="1"/>
</dbReference>
<dbReference type="AlphaFoldDB" id="A0AAE3YTL2"/>
<evidence type="ECO:0000256" key="10">
    <source>
        <dbReference type="SAM" id="Phobius"/>
    </source>
</evidence>
<evidence type="ECO:0000256" key="7">
    <source>
        <dbReference type="ARBA" id="ARBA00022840"/>
    </source>
</evidence>
<evidence type="ECO:0000256" key="6">
    <source>
        <dbReference type="ARBA" id="ARBA00022801"/>
    </source>
</evidence>
<dbReference type="RefSeq" id="WP_310373642.1">
    <property type="nucleotide sequence ID" value="NZ_JAVDYB010000001.1"/>
</dbReference>
<dbReference type="GO" id="GO:0005524">
    <property type="term" value="F:ATP binding"/>
    <property type="evidence" value="ECO:0007669"/>
    <property type="project" value="UniProtKB-KW"/>
</dbReference>
<keyword evidence="5" id="KW-0547">Nucleotide-binding</keyword>
<keyword evidence="4 10" id="KW-0812">Transmembrane</keyword>
<feature type="transmembrane region" description="Helical" evidence="10">
    <location>
        <begin position="40"/>
        <end position="61"/>
    </location>
</feature>
<evidence type="ECO:0000313" key="12">
    <source>
        <dbReference type="Proteomes" id="UP001183643"/>
    </source>
</evidence>
<dbReference type="InterPro" id="IPR042485">
    <property type="entry name" value="T7SS_EccB_R3"/>
</dbReference>
<dbReference type="EMBL" id="JAVDYB010000001">
    <property type="protein sequence ID" value="MDR7279683.1"/>
    <property type="molecule type" value="Genomic_DNA"/>
</dbReference>
<evidence type="ECO:0000256" key="5">
    <source>
        <dbReference type="ARBA" id="ARBA00022741"/>
    </source>
</evidence>
<keyword evidence="9 10" id="KW-0472">Membrane</keyword>
<evidence type="ECO:0000256" key="8">
    <source>
        <dbReference type="ARBA" id="ARBA00022989"/>
    </source>
</evidence>
<dbReference type="GO" id="GO:0016787">
    <property type="term" value="F:hydrolase activity"/>
    <property type="evidence" value="ECO:0007669"/>
    <property type="project" value="UniProtKB-KW"/>
</dbReference>
<dbReference type="NCBIfam" id="TIGR03919">
    <property type="entry name" value="T7SS_EccB"/>
    <property type="match status" value="1"/>
</dbReference>
<accession>A0AAE3YTL2</accession>
<dbReference type="PANTHER" id="PTHR40765:SF2">
    <property type="entry name" value="ESX-2 SECRETION SYSTEM ATPASE ECCB2"/>
    <property type="match status" value="1"/>
</dbReference>
<protein>
    <submittedName>
        <fullName evidence="11">Type VII secretion protein EccB</fullName>
    </submittedName>
</protein>
<evidence type="ECO:0000256" key="4">
    <source>
        <dbReference type="ARBA" id="ARBA00022692"/>
    </source>
</evidence>
<sequence length="439" mass="44164">MPSRQDQLHAYRFAVRRVVAALVTREIDPARAPFARSGGAVLAGLLVAVLAAGAVLIYDLFTGGGATRWRDERVVVVERETGARYVYRDARLHPVVNYASALLIVGAAGPETVLVSRRSIEGVPRGVPLGIVDAPDSLPPPDRLAGPPWALCSEAGAPVLLAGPAADGGTRLDESGALVAVAGETFLLWRDRRHPVASEAVLSALGWGAVRPADVGAALLNAVPLGSALTAPPVPGLGGPSSAVAGAIAGRVYVVATQGGSREYAVALAGGLAAITQVQADILLGDPRTGQSGPVELSQAAYASAPRAGDLRPADGPAATPALMPVEGALCGVAESDAGLSGLRVGVRLPPADGYASTAVRMEPGRGALVEAAAAPGASGGTISLVTAAGRRHALASPDVLPMLGYPDATPLRLPAVLVELIPEGAALDPAAAVRPARP</sequence>
<dbReference type="Gene3D" id="3.30.2390.20">
    <property type="entry name" value="Type VII secretion system EccB, repeat 1 domain"/>
    <property type="match status" value="1"/>
</dbReference>
<keyword evidence="7" id="KW-0067">ATP-binding</keyword>
<keyword evidence="3" id="KW-1003">Cell membrane</keyword>
<keyword evidence="8 10" id="KW-1133">Transmembrane helix</keyword>
<dbReference type="InterPro" id="IPR007795">
    <property type="entry name" value="T7SS_EccB"/>
</dbReference>
<proteinExistence type="inferred from homology"/>
<comment type="similarity">
    <text evidence="2">Belongs to the EccB family.</text>
</comment>
<evidence type="ECO:0000256" key="1">
    <source>
        <dbReference type="ARBA" id="ARBA00004162"/>
    </source>
</evidence>
<keyword evidence="6" id="KW-0378">Hydrolase</keyword>
<dbReference type="InterPro" id="IPR044857">
    <property type="entry name" value="T7SS_EccB_R1"/>
</dbReference>
<comment type="caution">
    <text evidence="11">The sequence shown here is derived from an EMBL/GenBank/DDBJ whole genome shotgun (WGS) entry which is preliminary data.</text>
</comment>
<evidence type="ECO:0000256" key="2">
    <source>
        <dbReference type="ARBA" id="ARBA00008149"/>
    </source>
</evidence>
<evidence type="ECO:0000256" key="3">
    <source>
        <dbReference type="ARBA" id="ARBA00022475"/>
    </source>
</evidence>
<reference evidence="11" key="1">
    <citation type="submission" date="2023-07" db="EMBL/GenBank/DDBJ databases">
        <title>Sequencing the genomes of 1000 actinobacteria strains.</title>
        <authorList>
            <person name="Klenk H.-P."/>
        </authorList>
    </citation>
    <scope>NUCLEOTIDE SEQUENCE</scope>
    <source>
        <strain evidence="11">DSM 44707</strain>
    </source>
</reference>
<dbReference type="Gene3D" id="2.40.50.910">
    <property type="entry name" value="Type VII secretion system EccB, repeat 3 domain"/>
    <property type="match status" value="1"/>
</dbReference>
<keyword evidence="12" id="KW-1185">Reference proteome</keyword>
<gene>
    <name evidence="11" type="ORF">J2S41_006461</name>
</gene>